<dbReference type="InterPro" id="IPR011009">
    <property type="entry name" value="Kinase-like_dom_sf"/>
</dbReference>
<dbReference type="PANTHER" id="PTHR11012:SF55">
    <property type="entry name" value="BHLH DOMAIN-CONTAINING PROTEIN"/>
    <property type="match status" value="1"/>
</dbReference>
<gene>
    <name evidence="2" type="ORF">PHYEVI_LOCUS11225</name>
</gene>
<name>A0A9N9XWN1_PHYSR</name>
<dbReference type="Pfam" id="PF02958">
    <property type="entry name" value="EcKL"/>
    <property type="match status" value="1"/>
</dbReference>
<dbReference type="PANTHER" id="PTHR11012">
    <property type="entry name" value="PROTEIN KINASE-LIKE DOMAIN-CONTAINING"/>
    <property type="match status" value="1"/>
</dbReference>
<organism evidence="2 3">
    <name type="scientific">Phyllotreta striolata</name>
    <name type="common">Striped flea beetle</name>
    <name type="synonym">Crioceris striolata</name>
    <dbReference type="NCBI Taxonomy" id="444603"/>
    <lineage>
        <taxon>Eukaryota</taxon>
        <taxon>Metazoa</taxon>
        <taxon>Ecdysozoa</taxon>
        <taxon>Arthropoda</taxon>
        <taxon>Hexapoda</taxon>
        <taxon>Insecta</taxon>
        <taxon>Pterygota</taxon>
        <taxon>Neoptera</taxon>
        <taxon>Endopterygota</taxon>
        <taxon>Coleoptera</taxon>
        <taxon>Polyphaga</taxon>
        <taxon>Cucujiformia</taxon>
        <taxon>Chrysomeloidea</taxon>
        <taxon>Chrysomelidae</taxon>
        <taxon>Galerucinae</taxon>
        <taxon>Alticini</taxon>
        <taxon>Phyllotreta</taxon>
    </lineage>
</organism>
<sequence>MNTPNIEQLDRLISKHIGDGKTIVDQKISRLTSPGENFGSEMLKVDLVVESKETRRPENVHIVAKLIPRNDFFKDIFNVQVSFRNESAFYSTVVPALQRFQTQQGLEIDQAVDFFPKFFGSRCNLADDERGLVDDDAVLLLENLKIQGYENVKRLEGFDFPTALLILDCLARFHAVPLALKLKEPETFETKVKPFLACFHPMKPKPSIDDAVKAIVKLLESSENCKKWSAKVQQSMGTFGKFMDIKEPMATVTHTDLWVNNILVKFVGGAPESCRFVDFQGYNYGSPAVDVLFFLFTSIEFGLLREKLDGFLEYYVNQFNEALKQLNCDYRLTLDRLIEEIKYASQWELAHVLFMTLMVVHAKEGGNFDSDENITNGPPAFNEITFQEKAIERVLWVIEEWGKRGWLNY</sequence>
<dbReference type="Proteomes" id="UP001153712">
    <property type="component" value="Chromosome 9"/>
</dbReference>
<dbReference type="InterPro" id="IPR004119">
    <property type="entry name" value="EcKL"/>
</dbReference>
<dbReference type="SUPFAM" id="SSF56112">
    <property type="entry name" value="Protein kinase-like (PK-like)"/>
    <property type="match status" value="1"/>
</dbReference>
<evidence type="ECO:0000313" key="3">
    <source>
        <dbReference type="Proteomes" id="UP001153712"/>
    </source>
</evidence>
<evidence type="ECO:0000259" key="1">
    <source>
        <dbReference type="SMART" id="SM00587"/>
    </source>
</evidence>
<accession>A0A9N9XWN1</accession>
<proteinExistence type="predicted"/>
<dbReference type="InterPro" id="IPR015897">
    <property type="entry name" value="CHK_kinase-like"/>
</dbReference>
<dbReference type="EMBL" id="OU900102">
    <property type="protein sequence ID" value="CAG9864979.1"/>
    <property type="molecule type" value="Genomic_DNA"/>
</dbReference>
<reference evidence="2" key="1">
    <citation type="submission" date="2022-01" db="EMBL/GenBank/DDBJ databases">
        <authorList>
            <person name="King R."/>
        </authorList>
    </citation>
    <scope>NUCLEOTIDE SEQUENCE</scope>
</reference>
<dbReference type="OrthoDB" id="191037at2759"/>
<keyword evidence="3" id="KW-1185">Reference proteome</keyword>
<protein>
    <recommendedName>
        <fullName evidence="1">CHK kinase-like domain-containing protein</fullName>
    </recommendedName>
</protein>
<evidence type="ECO:0000313" key="2">
    <source>
        <dbReference type="EMBL" id="CAG9864979.1"/>
    </source>
</evidence>
<dbReference type="AlphaFoldDB" id="A0A9N9XWN1"/>
<dbReference type="Gene3D" id="3.90.1200.10">
    <property type="match status" value="1"/>
</dbReference>
<dbReference type="SMART" id="SM00587">
    <property type="entry name" value="CHK"/>
    <property type="match status" value="1"/>
</dbReference>
<feature type="domain" description="CHK kinase-like" evidence="1">
    <location>
        <begin position="139"/>
        <end position="325"/>
    </location>
</feature>